<dbReference type="Proteomes" id="UP000076962">
    <property type="component" value="Unassembled WGS sequence"/>
</dbReference>
<evidence type="ECO:0000313" key="1">
    <source>
        <dbReference type="EMBL" id="OAD21404.1"/>
    </source>
</evidence>
<dbReference type="AlphaFoldDB" id="A0A176S0B9"/>
<sequence>MLNFVKLVRLYPGIKEDLDDLRGLKENVIVGRLIPAGFVTTEIVAGMIRVCGL</sequence>
<dbReference type="PATRIC" id="fig|1003181.4.peg.3856"/>
<gene>
    <name evidence="1" type="ORF">THIOM_002830</name>
</gene>
<evidence type="ECO:0000313" key="2">
    <source>
        <dbReference type="Proteomes" id="UP000076962"/>
    </source>
</evidence>
<accession>A0A176S0B9</accession>
<dbReference type="Gene3D" id="1.10.150.390">
    <property type="match status" value="1"/>
</dbReference>
<name>A0A176S0B9_9GAMM</name>
<proteinExistence type="predicted"/>
<evidence type="ECO:0008006" key="3">
    <source>
        <dbReference type="Google" id="ProtNLM"/>
    </source>
</evidence>
<protein>
    <recommendedName>
        <fullName evidence="3">DNA-directed RNA polymerase subunit beta</fullName>
    </recommendedName>
</protein>
<dbReference type="EMBL" id="LUTY01001659">
    <property type="protein sequence ID" value="OAD21404.1"/>
    <property type="molecule type" value="Genomic_DNA"/>
</dbReference>
<organism evidence="1 2">
    <name type="scientific">Candidatus Thiomargarita nelsonii</name>
    <dbReference type="NCBI Taxonomy" id="1003181"/>
    <lineage>
        <taxon>Bacteria</taxon>
        <taxon>Pseudomonadati</taxon>
        <taxon>Pseudomonadota</taxon>
        <taxon>Gammaproteobacteria</taxon>
        <taxon>Thiotrichales</taxon>
        <taxon>Thiotrichaceae</taxon>
        <taxon>Thiomargarita</taxon>
    </lineage>
</organism>
<reference evidence="1 2" key="1">
    <citation type="submission" date="2016-05" db="EMBL/GenBank/DDBJ databases">
        <title>Single-cell genome of chain-forming Candidatus Thiomargarita nelsonii and comparison to other large sulfur-oxidizing bacteria.</title>
        <authorList>
            <person name="Winkel M."/>
            <person name="Salman V."/>
            <person name="Woyke T."/>
            <person name="Schulz-Vogt H."/>
            <person name="Richter M."/>
            <person name="Flood B."/>
            <person name="Bailey J."/>
            <person name="Amann R."/>
            <person name="Mussmann M."/>
        </authorList>
    </citation>
    <scope>NUCLEOTIDE SEQUENCE [LARGE SCALE GENOMIC DNA]</scope>
    <source>
        <strain evidence="1 2">THI036</strain>
    </source>
</reference>
<keyword evidence="2" id="KW-1185">Reference proteome</keyword>
<comment type="caution">
    <text evidence="1">The sequence shown here is derived from an EMBL/GenBank/DDBJ whole genome shotgun (WGS) entry which is preliminary data.</text>
</comment>